<gene>
    <name evidence="1" type="ORF">HHX25_10695</name>
</gene>
<comment type="caution">
    <text evidence="1">The sequence shown here is derived from an EMBL/GenBank/DDBJ whole genome shotgun (WGS) entry which is preliminary data.</text>
</comment>
<keyword evidence="2" id="KW-1185">Reference proteome</keyword>
<accession>A0ABX1RWN5</accession>
<organism evidence="1 2">
    <name type="scientific">Flavivirga algicola</name>
    <dbReference type="NCBI Taxonomy" id="2729136"/>
    <lineage>
        <taxon>Bacteria</taxon>
        <taxon>Pseudomonadati</taxon>
        <taxon>Bacteroidota</taxon>
        <taxon>Flavobacteriia</taxon>
        <taxon>Flavobacteriales</taxon>
        <taxon>Flavobacteriaceae</taxon>
        <taxon>Flavivirga</taxon>
    </lineage>
</organism>
<reference evidence="1 2" key="1">
    <citation type="submission" date="2020-04" db="EMBL/GenBank/DDBJ databases">
        <title>A Flavivirga sp. nov.</title>
        <authorList>
            <person name="Sun X."/>
        </authorList>
    </citation>
    <scope>NUCLEOTIDE SEQUENCE [LARGE SCALE GENOMIC DNA]</scope>
    <source>
        <strain evidence="1 2">Y03</strain>
    </source>
</reference>
<dbReference type="InterPro" id="IPR025355">
    <property type="entry name" value="DUF4259"/>
</dbReference>
<evidence type="ECO:0000313" key="2">
    <source>
        <dbReference type="Proteomes" id="UP000746690"/>
    </source>
</evidence>
<protein>
    <submittedName>
        <fullName evidence="1">DUF4259 domain-containing protein</fullName>
    </submittedName>
</protein>
<evidence type="ECO:0000313" key="1">
    <source>
        <dbReference type="EMBL" id="NMH87977.1"/>
    </source>
</evidence>
<name>A0ABX1RWN5_9FLAO</name>
<proteinExistence type="predicted"/>
<dbReference type="RefSeq" id="WP_169672993.1">
    <property type="nucleotide sequence ID" value="NZ_JABBHF010000005.1"/>
</dbReference>
<dbReference type="Pfam" id="PF14078">
    <property type="entry name" value="DUF4259"/>
    <property type="match status" value="1"/>
</dbReference>
<dbReference type="EMBL" id="JABBHF010000005">
    <property type="protein sequence ID" value="NMH87977.1"/>
    <property type="molecule type" value="Genomic_DNA"/>
</dbReference>
<sequence length="153" mass="17999">MGNWGIKALESDNGLDFIGFLEEFYAEKLELSLSEIITILIKADFLSDDRNNIDYLYDNTAISLAELFLMFKEKGELDYDNEDERVSLRKKTQFKSDKESIEFTLQYLTDIKNEKPDEDGEREFVELWKESDSYDKWQEHLNGLITGLKQNIM</sequence>
<dbReference type="Proteomes" id="UP000746690">
    <property type="component" value="Unassembled WGS sequence"/>
</dbReference>